<dbReference type="EMBL" id="JAGKQH010000006">
    <property type="protein sequence ID" value="KAG6597187.1"/>
    <property type="molecule type" value="Genomic_DNA"/>
</dbReference>
<evidence type="ECO:0000256" key="11">
    <source>
        <dbReference type="PROSITE-ProRule" id="PRU01389"/>
    </source>
</evidence>
<feature type="compositionally biased region" description="Basic residues" evidence="12">
    <location>
        <begin position="583"/>
        <end position="592"/>
    </location>
</feature>
<sequence length="920" mass="101356">MNKRGLSTASPELIPRRFLPDSALFSPPSSARLSSQFLKELDNTAMETNPAAAVVDVSSTPSVPPEKRNRSIFNVPPDFFASCKLLRSPHSYTSSTSGSYSSSAENPVDSEQNSRDFKESSVAQRWTCNTCKAEFESLLDQRSHFKSDLHRFNVKLSIAGKNIVKEDDFDELTSDSFRDFDVSSISGSEDETEKEIYPRNEGSKVTNDSVNKKKLFVHLQTGERVSVWKCLLINELDSISYEDDKTSVGGNGIHSQNLRENEVIARLKYLNHEPRDGTHLRIVLLASGGHFAGCVFDGNSVVAHKTFHRYVVRAKSGKKQSSKDASGKTISSAGASLRRHNELALKKEIQDLLAAWKSYFNASSCVYIYAPSNNRQLLFNGDKPYFSDQRSAVRNIPLTVRRPTLKEARRVYEQLVQVAYEVEDKEVLSTSEHNSPSSVVTTDNGTQDIGEPKVIGDLEKDACTHLEEPVEHPITRESESESTCITTPLHEASQTGNADKVLELLEQGLDPCAKDERGRTPYMLATEKEVRNSFRRFMASNLDKWDWNAAKVPSALTKEMEESQAAKQAEKDAKRKARAKELKKLKKEKAKKAQAEAEAAESQKAAKAEHGRGIGSILNTRAESTSGKLITKEMVQAAEREKRAAAAERRIAAMAAAAATNGSSSTIPNSSQTKTGLAGDINCSCCGTSLAGKSVTLHTNLGDIKCEIFCDEVPKSAENFLALCASGYYDGTIFHRNIKGFMIQGGDPTGTGKGGTSIWGKKFNDEIRESLKHNARGILSMANSGANTNGSQFFITYAKQPHLNGLYTVFGRVIHGFEVLDIMEKTQTGSGDRPLAEIRLNRVTIHANPLAELEVNLTKLTENGLAEKWRVRSKKWFNHCFIETHIRKHNNTQRAVGGEVAPNPLGLASSLSQAPNLRIA</sequence>
<feature type="compositionally biased region" description="Low complexity" evidence="12">
    <location>
        <begin position="92"/>
        <end position="103"/>
    </location>
</feature>
<feature type="region of interest" description="Disordered" evidence="12">
    <location>
        <begin position="583"/>
        <end position="617"/>
    </location>
</feature>
<dbReference type="InterPro" id="IPR013087">
    <property type="entry name" value="Znf_C2H2_type"/>
</dbReference>
<feature type="region of interest" description="Disordered" evidence="12">
    <location>
        <begin position="427"/>
        <end position="450"/>
    </location>
</feature>
<keyword evidence="4 11" id="KW-0540">Nuclease</keyword>
<dbReference type="Pfam" id="PF00160">
    <property type="entry name" value="Pro_isomerase"/>
    <property type="match status" value="1"/>
</dbReference>
<reference evidence="15 16" key="1">
    <citation type="journal article" date="2021" name="Hortic Res">
        <title>The domestication of Cucurbita argyrosperma as revealed by the genome of its wild relative.</title>
        <authorList>
            <person name="Barrera-Redondo J."/>
            <person name="Sanchez-de la Vega G."/>
            <person name="Aguirre-Liguori J.A."/>
            <person name="Castellanos-Morales G."/>
            <person name="Gutierrez-Guerrero Y.T."/>
            <person name="Aguirre-Dugua X."/>
            <person name="Aguirre-Planter E."/>
            <person name="Tenaillon M.I."/>
            <person name="Lira-Saade R."/>
            <person name="Eguiarte L.E."/>
        </authorList>
    </citation>
    <scope>NUCLEOTIDE SEQUENCE [LARGE SCALE GENOMIC DNA]</scope>
    <source>
        <strain evidence="15">JBR-2021</strain>
    </source>
</reference>
<dbReference type="PANTHER" id="PTHR16036">
    <property type="entry name" value="ANKYRIN REPEAT AND ZINC FINGER DOMAIN-CONTAINING PROTEIN 1"/>
    <property type="match status" value="1"/>
</dbReference>
<dbReference type="PROSITE" id="PS50072">
    <property type="entry name" value="CSA_PPIASE_2"/>
    <property type="match status" value="1"/>
</dbReference>
<dbReference type="GO" id="GO:0004519">
    <property type="term" value="F:endonuclease activity"/>
    <property type="evidence" value="ECO:0007669"/>
    <property type="project" value="UniProtKB-KW"/>
</dbReference>
<comment type="similarity">
    <text evidence="2 11">Belongs to the ANKZF1/VMS1 family.</text>
</comment>
<feature type="domain" description="PPIase cyclophilin-type" evidence="13">
    <location>
        <begin position="698"/>
        <end position="845"/>
    </location>
</feature>
<feature type="non-terminal residue" evidence="15">
    <location>
        <position position="1"/>
    </location>
</feature>
<organism evidence="15 16">
    <name type="scientific">Cucurbita argyrosperma subsp. sororia</name>
    <dbReference type="NCBI Taxonomy" id="37648"/>
    <lineage>
        <taxon>Eukaryota</taxon>
        <taxon>Viridiplantae</taxon>
        <taxon>Streptophyta</taxon>
        <taxon>Embryophyta</taxon>
        <taxon>Tracheophyta</taxon>
        <taxon>Spermatophyta</taxon>
        <taxon>Magnoliopsida</taxon>
        <taxon>eudicotyledons</taxon>
        <taxon>Gunneridae</taxon>
        <taxon>Pentapetalae</taxon>
        <taxon>rosids</taxon>
        <taxon>fabids</taxon>
        <taxon>Cucurbitales</taxon>
        <taxon>Cucurbitaceae</taxon>
        <taxon>Cucurbiteae</taxon>
        <taxon>Cucurbita</taxon>
    </lineage>
</organism>
<dbReference type="Proteomes" id="UP000685013">
    <property type="component" value="Chromosome 6"/>
</dbReference>
<dbReference type="PANTHER" id="PTHR16036:SF2">
    <property type="entry name" value="TRNA ENDONUCLEASE ANKZF1"/>
    <property type="match status" value="1"/>
</dbReference>
<evidence type="ECO:0000259" key="13">
    <source>
        <dbReference type="PROSITE" id="PS50072"/>
    </source>
</evidence>
<keyword evidence="16" id="KW-1185">Reference proteome</keyword>
<dbReference type="InterPro" id="IPR047139">
    <property type="entry name" value="ANKZ1/VMS1"/>
</dbReference>
<evidence type="ECO:0000259" key="14">
    <source>
        <dbReference type="PROSITE" id="PS52044"/>
    </source>
</evidence>
<evidence type="ECO:0000313" key="16">
    <source>
        <dbReference type="Proteomes" id="UP000685013"/>
    </source>
</evidence>
<evidence type="ECO:0000256" key="2">
    <source>
        <dbReference type="ARBA" id="ARBA00009262"/>
    </source>
</evidence>
<feature type="region of interest" description="Disordered" evidence="12">
    <location>
        <begin position="92"/>
        <end position="116"/>
    </location>
</feature>
<dbReference type="GO" id="GO:0036503">
    <property type="term" value="P:ERAD pathway"/>
    <property type="evidence" value="ECO:0007669"/>
    <property type="project" value="TreeGrafter"/>
</dbReference>
<evidence type="ECO:0000256" key="3">
    <source>
        <dbReference type="ARBA" id="ARBA00022490"/>
    </source>
</evidence>
<feature type="domain" description="VLRF1" evidence="14">
    <location>
        <begin position="277"/>
        <end position="418"/>
    </location>
</feature>
<comment type="caution">
    <text evidence="15">The sequence shown here is derived from an EMBL/GenBank/DDBJ whole genome shotgun (WGS) entry which is preliminary data.</text>
</comment>
<dbReference type="PROSITE" id="PS50088">
    <property type="entry name" value="ANK_REPEAT"/>
    <property type="match status" value="1"/>
</dbReference>
<comment type="subcellular location">
    <subcellularLocation>
        <location evidence="1">Cytoplasm</location>
    </subcellularLocation>
</comment>
<evidence type="ECO:0000256" key="8">
    <source>
        <dbReference type="ARBA" id="ARBA00023043"/>
    </source>
</evidence>
<dbReference type="GO" id="GO:0016787">
    <property type="term" value="F:hydrolase activity"/>
    <property type="evidence" value="ECO:0007669"/>
    <property type="project" value="UniProtKB-KW"/>
</dbReference>
<comment type="domain">
    <text evidence="11">The VLRF1 domain mediates binding to the 60S ribosomal subunit.</text>
</comment>
<dbReference type="PROSITE" id="PS52044">
    <property type="entry name" value="VLRF1"/>
    <property type="match status" value="1"/>
</dbReference>
<evidence type="ECO:0000256" key="5">
    <source>
        <dbReference type="ARBA" id="ARBA00022737"/>
    </source>
</evidence>
<dbReference type="Pfam" id="PF18826">
    <property type="entry name" value="bVLRF1"/>
    <property type="match status" value="1"/>
</dbReference>
<dbReference type="InterPro" id="IPR002130">
    <property type="entry name" value="Cyclophilin-type_PPIase_dom"/>
</dbReference>
<dbReference type="InterPro" id="IPR041175">
    <property type="entry name" value="VLRF1/Vms1"/>
</dbReference>
<dbReference type="GO" id="GO:0003755">
    <property type="term" value="F:peptidyl-prolyl cis-trans isomerase activity"/>
    <property type="evidence" value="ECO:0007669"/>
    <property type="project" value="InterPro"/>
</dbReference>
<keyword evidence="5" id="KW-0677">Repeat</keyword>
<evidence type="ECO:0000256" key="9">
    <source>
        <dbReference type="ARBA" id="ARBA00023054"/>
    </source>
</evidence>
<dbReference type="InterPro" id="IPR020892">
    <property type="entry name" value="Cyclophilin-type_PPIase_CS"/>
</dbReference>
<feature type="compositionally biased region" description="Polar residues" evidence="12">
    <location>
        <begin position="428"/>
        <end position="447"/>
    </location>
</feature>
<dbReference type="GO" id="GO:0005737">
    <property type="term" value="C:cytoplasm"/>
    <property type="evidence" value="ECO:0007669"/>
    <property type="project" value="UniProtKB-SubCell"/>
</dbReference>
<accession>A0AAV6NI14</accession>
<dbReference type="CDD" id="cd01928">
    <property type="entry name" value="Cyclophilin_PPIL3_like"/>
    <property type="match status" value="1"/>
</dbReference>
<keyword evidence="7 11" id="KW-0378">Hydrolase</keyword>
<feature type="region of interest" description="Disordered" evidence="12">
    <location>
        <begin position="183"/>
        <end position="204"/>
    </location>
</feature>
<evidence type="ECO:0000256" key="4">
    <source>
        <dbReference type="ARBA" id="ARBA00022722"/>
    </source>
</evidence>
<dbReference type="PROSITE" id="PS00170">
    <property type="entry name" value="CSA_PPIASE_1"/>
    <property type="match status" value="1"/>
</dbReference>
<evidence type="ECO:0000256" key="1">
    <source>
        <dbReference type="ARBA" id="ARBA00004496"/>
    </source>
</evidence>
<keyword evidence="3 11" id="KW-0963">Cytoplasm</keyword>
<gene>
    <name evidence="15" type="primary">CYP18-1</name>
    <name evidence="15" type="ORF">SDJN03_10367</name>
</gene>
<dbReference type="AlphaFoldDB" id="A0AAV6NI14"/>
<protein>
    <submittedName>
        <fullName evidence="15">Peptidyl-prolyl cis-trans isomerase CYP18-1</fullName>
    </submittedName>
</protein>
<evidence type="ECO:0000256" key="6">
    <source>
        <dbReference type="ARBA" id="ARBA00022759"/>
    </source>
</evidence>
<dbReference type="InterPro" id="IPR002110">
    <property type="entry name" value="Ankyrin_rpt"/>
</dbReference>
<keyword evidence="8 10" id="KW-0040">ANK repeat</keyword>
<feature type="repeat" description="ANK" evidence="10">
    <location>
        <begin position="487"/>
        <end position="516"/>
    </location>
</feature>
<keyword evidence="9" id="KW-0175">Coiled coil</keyword>
<evidence type="ECO:0000256" key="12">
    <source>
        <dbReference type="SAM" id="MobiDB-lite"/>
    </source>
</evidence>
<feature type="active site" evidence="11">
    <location>
        <position position="320"/>
    </location>
</feature>
<evidence type="ECO:0000256" key="7">
    <source>
        <dbReference type="ARBA" id="ARBA00022801"/>
    </source>
</evidence>
<evidence type="ECO:0000256" key="10">
    <source>
        <dbReference type="PROSITE-ProRule" id="PRU00023"/>
    </source>
</evidence>
<keyword evidence="6 11" id="KW-0255">Endonuclease</keyword>
<proteinExistence type="inferred from homology"/>
<evidence type="ECO:0000313" key="15">
    <source>
        <dbReference type="EMBL" id="KAG6597187.1"/>
    </source>
</evidence>
<dbReference type="FunFam" id="2.40.100.10:FF:000026">
    <property type="entry name" value="Peptidyl-prolyl cis-trans isomerase"/>
    <property type="match status" value="1"/>
</dbReference>
<keyword evidence="15" id="KW-0413">Isomerase</keyword>
<dbReference type="PROSITE" id="PS00028">
    <property type="entry name" value="ZINC_FINGER_C2H2_1"/>
    <property type="match status" value="1"/>
</dbReference>
<name>A0AAV6NI14_9ROSI</name>
<dbReference type="GO" id="GO:0006457">
    <property type="term" value="P:protein folding"/>
    <property type="evidence" value="ECO:0007669"/>
    <property type="project" value="InterPro"/>
</dbReference>